<proteinExistence type="predicted"/>
<dbReference type="Proteomes" id="UP001174909">
    <property type="component" value="Unassembled WGS sequence"/>
</dbReference>
<protein>
    <submittedName>
        <fullName evidence="1">Uncharacterized protein</fullName>
    </submittedName>
</protein>
<evidence type="ECO:0000313" key="2">
    <source>
        <dbReference type="Proteomes" id="UP001174909"/>
    </source>
</evidence>
<keyword evidence="2" id="KW-1185">Reference proteome</keyword>
<accession>A0AA35SED0</accession>
<name>A0AA35SED0_GEOBA</name>
<reference evidence="1" key="1">
    <citation type="submission" date="2023-03" db="EMBL/GenBank/DDBJ databases">
        <authorList>
            <person name="Steffen K."/>
            <person name="Cardenas P."/>
        </authorList>
    </citation>
    <scope>NUCLEOTIDE SEQUENCE</scope>
</reference>
<sequence>MHQISLAVCSATPQFFLVFDHRVSIALRTCGCHLTIHVLTSEG</sequence>
<comment type="caution">
    <text evidence="1">The sequence shown here is derived from an EMBL/GenBank/DDBJ whole genome shotgun (WGS) entry which is preliminary data.</text>
</comment>
<gene>
    <name evidence="1" type="ORF">GBAR_LOCUS15763</name>
</gene>
<dbReference type="AlphaFoldDB" id="A0AA35SED0"/>
<evidence type="ECO:0000313" key="1">
    <source>
        <dbReference type="EMBL" id="CAI8027618.1"/>
    </source>
</evidence>
<dbReference type="EMBL" id="CASHTH010002292">
    <property type="protein sequence ID" value="CAI8027618.1"/>
    <property type="molecule type" value="Genomic_DNA"/>
</dbReference>
<organism evidence="1 2">
    <name type="scientific">Geodia barretti</name>
    <name type="common">Barrett's horny sponge</name>
    <dbReference type="NCBI Taxonomy" id="519541"/>
    <lineage>
        <taxon>Eukaryota</taxon>
        <taxon>Metazoa</taxon>
        <taxon>Porifera</taxon>
        <taxon>Demospongiae</taxon>
        <taxon>Heteroscleromorpha</taxon>
        <taxon>Tetractinellida</taxon>
        <taxon>Astrophorina</taxon>
        <taxon>Geodiidae</taxon>
        <taxon>Geodia</taxon>
    </lineage>
</organism>